<keyword evidence="1" id="KW-0812">Transmembrane</keyword>
<accession>A0ABR8MS46</accession>
<proteinExistence type="predicted"/>
<keyword evidence="3" id="KW-1185">Reference proteome</keyword>
<protein>
    <submittedName>
        <fullName evidence="2">Uncharacterized protein</fullName>
    </submittedName>
</protein>
<dbReference type="Proteomes" id="UP000609346">
    <property type="component" value="Unassembled WGS sequence"/>
</dbReference>
<name>A0ABR8MS46_9BACL</name>
<dbReference type="RefSeq" id="WP_191202651.1">
    <property type="nucleotide sequence ID" value="NZ_JACXZA010000001.1"/>
</dbReference>
<gene>
    <name evidence="2" type="ORF">H8B09_06815</name>
</gene>
<keyword evidence="1" id="KW-1133">Transmembrane helix</keyword>
<evidence type="ECO:0000256" key="1">
    <source>
        <dbReference type="SAM" id="Phobius"/>
    </source>
</evidence>
<comment type="caution">
    <text evidence="2">The sequence shown here is derived from an EMBL/GenBank/DDBJ whole genome shotgun (WGS) entry which is preliminary data.</text>
</comment>
<feature type="transmembrane region" description="Helical" evidence="1">
    <location>
        <begin position="12"/>
        <end position="33"/>
    </location>
</feature>
<organism evidence="2 3">
    <name type="scientific">Paenibacillus terricola</name>
    <dbReference type="NCBI Taxonomy" id="2763503"/>
    <lineage>
        <taxon>Bacteria</taxon>
        <taxon>Bacillati</taxon>
        <taxon>Bacillota</taxon>
        <taxon>Bacilli</taxon>
        <taxon>Bacillales</taxon>
        <taxon>Paenibacillaceae</taxon>
        <taxon>Paenibacillus</taxon>
    </lineage>
</organism>
<dbReference type="EMBL" id="JACXZA010000001">
    <property type="protein sequence ID" value="MBD3918460.1"/>
    <property type="molecule type" value="Genomic_DNA"/>
</dbReference>
<evidence type="ECO:0000313" key="3">
    <source>
        <dbReference type="Proteomes" id="UP000609346"/>
    </source>
</evidence>
<keyword evidence="1" id="KW-0472">Membrane</keyword>
<sequence>MDILKHNNRKRLYWIGAGILIICLFLTVAYTLVKDLPGGFADQKLSHKTGLEGTMRIPLGKTPEDAVLKFRDFKTMQVIHKESVKEGMLLFIKRFNKEEGTDLQLEFVRKTWLGWKWGWGGGFSIGSITNSSLDYMVMQKINGVNNPFPLVYGEVFNPSITNINIVTEGQNADVYAAKLIDAQAEHKIWLSLLPESLTTPFEIQAFNAKGDIVVRKTINDLTDSGEITIK</sequence>
<reference evidence="2 3" key="1">
    <citation type="submission" date="2020-09" db="EMBL/GenBank/DDBJ databases">
        <title>Paenibacillus sp. strain PR3 16S rRNA gene Genome sequencing and assembly.</title>
        <authorList>
            <person name="Kim J."/>
        </authorList>
    </citation>
    <scope>NUCLEOTIDE SEQUENCE [LARGE SCALE GENOMIC DNA]</scope>
    <source>
        <strain evidence="2 3">PR3</strain>
    </source>
</reference>
<evidence type="ECO:0000313" key="2">
    <source>
        <dbReference type="EMBL" id="MBD3918460.1"/>
    </source>
</evidence>